<gene>
    <name evidence="3" type="ORF">GCM10010394_15960</name>
</gene>
<reference evidence="4" key="1">
    <citation type="journal article" date="2019" name="Int. J. Syst. Evol. Microbiol.">
        <title>The Global Catalogue of Microorganisms (GCM) 10K type strain sequencing project: providing services to taxonomists for standard genome sequencing and annotation.</title>
        <authorList>
            <consortium name="The Broad Institute Genomics Platform"/>
            <consortium name="The Broad Institute Genome Sequencing Center for Infectious Disease"/>
            <person name="Wu L."/>
            <person name="Ma J."/>
        </authorList>
    </citation>
    <scope>NUCLEOTIDE SEQUENCE [LARGE SCALE GENOMIC DNA]</scope>
    <source>
        <strain evidence="4">JCM 5067</strain>
    </source>
</reference>
<protein>
    <recommendedName>
        <fullName evidence="2">Trypsin-co-occurring domain-containing protein</fullName>
    </recommendedName>
</protein>
<proteinExistence type="predicted"/>
<evidence type="ECO:0000256" key="1">
    <source>
        <dbReference type="SAM" id="MobiDB-lite"/>
    </source>
</evidence>
<dbReference type="Pfam" id="PF19631">
    <property type="entry name" value="Trypco2"/>
    <property type="match status" value="1"/>
</dbReference>
<evidence type="ECO:0000313" key="4">
    <source>
        <dbReference type="Proteomes" id="UP001500668"/>
    </source>
</evidence>
<feature type="compositionally biased region" description="Basic and acidic residues" evidence="1">
    <location>
        <begin position="91"/>
        <end position="101"/>
    </location>
</feature>
<evidence type="ECO:0000259" key="2">
    <source>
        <dbReference type="Pfam" id="PF19631"/>
    </source>
</evidence>
<feature type="region of interest" description="Disordered" evidence="1">
    <location>
        <begin position="84"/>
        <end position="107"/>
    </location>
</feature>
<dbReference type="Proteomes" id="UP001500668">
    <property type="component" value="Unassembled WGS sequence"/>
</dbReference>
<keyword evidence="4" id="KW-1185">Reference proteome</keyword>
<name>A0ABP3QFG0_9ACTN</name>
<dbReference type="EMBL" id="BAAACA010000009">
    <property type="protein sequence ID" value="GAA0587630.1"/>
    <property type="molecule type" value="Genomic_DNA"/>
</dbReference>
<comment type="caution">
    <text evidence="3">The sequence shown here is derived from an EMBL/GenBank/DDBJ whole genome shotgun (WGS) entry which is preliminary data.</text>
</comment>
<dbReference type="InterPro" id="IPR045608">
    <property type="entry name" value="Trypco2"/>
</dbReference>
<feature type="domain" description="Trypsin-co-occurring" evidence="2">
    <location>
        <begin position="7"/>
        <end position="82"/>
    </location>
</feature>
<organism evidence="3 4">
    <name type="scientific">Streptomyces crystallinus</name>
    <dbReference type="NCBI Taxonomy" id="68191"/>
    <lineage>
        <taxon>Bacteria</taxon>
        <taxon>Bacillati</taxon>
        <taxon>Actinomycetota</taxon>
        <taxon>Actinomycetes</taxon>
        <taxon>Kitasatosporales</taxon>
        <taxon>Streptomycetaceae</taxon>
        <taxon>Streptomyces</taxon>
    </lineage>
</organism>
<accession>A0ABP3QFG0</accession>
<evidence type="ECO:0000313" key="3">
    <source>
        <dbReference type="EMBL" id="GAA0587630.1"/>
    </source>
</evidence>
<sequence>MALEGTELSEAIKAVRAGLFAAQQETGPSGIRFTVKEVVLDLGIEIRRTAAASGGVKAFVVCADARGERAVGRTHRLTVTLHTDGPVQVSDHGEVGEDPAHRARPFS</sequence>